<proteinExistence type="predicted"/>
<dbReference type="EMBL" id="MLQR01000009">
    <property type="protein sequence ID" value="OIJ16365.1"/>
    <property type="molecule type" value="Genomic_DNA"/>
</dbReference>
<accession>A0A1S2LY76</accession>
<evidence type="ECO:0000313" key="1">
    <source>
        <dbReference type="EMBL" id="OIJ16365.1"/>
    </source>
</evidence>
<dbReference type="Proteomes" id="UP000179524">
    <property type="component" value="Unassembled WGS sequence"/>
</dbReference>
<organism evidence="1 2">
    <name type="scientific">Anaerobacillus alkalilacustris</name>
    <dbReference type="NCBI Taxonomy" id="393763"/>
    <lineage>
        <taxon>Bacteria</taxon>
        <taxon>Bacillati</taxon>
        <taxon>Bacillota</taxon>
        <taxon>Bacilli</taxon>
        <taxon>Bacillales</taxon>
        <taxon>Bacillaceae</taxon>
        <taxon>Anaerobacillus</taxon>
    </lineage>
</organism>
<comment type="caution">
    <text evidence="1">The sequence shown here is derived from an EMBL/GenBank/DDBJ whole genome shotgun (WGS) entry which is preliminary data.</text>
</comment>
<name>A0A1S2LY76_9BACI</name>
<protein>
    <submittedName>
        <fullName evidence="1">Uncharacterized protein</fullName>
    </submittedName>
</protein>
<gene>
    <name evidence="1" type="ORF">BKP37_06270</name>
</gene>
<reference evidence="1 2" key="1">
    <citation type="submission" date="2016-10" db="EMBL/GenBank/DDBJ databases">
        <title>Draft genome sequences of four alkaliphilic bacteria belonging to the Anaerobacillus genus.</title>
        <authorList>
            <person name="Bassil N.M."/>
            <person name="Lloyd J.R."/>
        </authorList>
    </citation>
    <scope>NUCLEOTIDE SEQUENCE [LARGE SCALE GENOMIC DNA]</scope>
    <source>
        <strain evidence="1 2">DSM 18345</strain>
    </source>
</reference>
<dbReference type="AlphaFoldDB" id="A0A1S2LY76"/>
<sequence>MTGQGCLLVNDVKIDKEWLRDEDGYTQSFKFAAIEDRLDFEIPVAYEALYEMTITLLPKRTPSEDLSIFLISDSTVKTYDLDQSPMAGWGQVIHRFFFRDCG</sequence>
<dbReference type="Gene3D" id="3.40.50.1110">
    <property type="entry name" value="SGNH hydrolase"/>
    <property type="match status" value="1"/>
</dbReference>
<keyword evidence="2" id="KW-1185">Reference proteome</keyword>
<evidence type="ECO:0000313" key="2">
    <source>
        <dbReference type="Proteomes" id="UP000179524"/>
    </source>
</evidence>
<dbReference type="InterPro" id="IPR036514">
    <property type="entry name" value="SGNH_hydro_sf"/>
</dbReference>